<evidence type="ECO:0000256" key="1">
    <source>
        <dbReference type="SAM" id="Phobius"/>
    </source>
</evidence>
<dbReference type="Proteomes" id="UP000030671">
    <property type="component" value="Unassembled WGS sequence"/>
</dbReference>
<keyword evidence="1" id="KW-1133">Transmembrane helix</keyword>
<dbReference type="RefSeq" id="XP_009545759.1">
    <property type="nucleotide sequence ID" value="XM_009547464.1"/>
</dbReference>
<evidence type="ECO:0000259" key="2">
    <source>
        <dbReference type="Pfam" id="PF20151"/>
    </source>
</evidence>
<dbReference type="OrthoDB" id="3350812at2759"/>
<accession>W4KCP6</accession>
<sequence length="211" mass="23811">MSDPASSVFNLRVVGYVEVVSATLLGYEWAILLDQEVSLIWNSPWNLSKILYLLSRYTPVLDMSLSMQHVPCNLRCRNSLYRHRNSNIGTKILSSLGSLWIIWVCVNIWVLVKFMDSLVFADPPSALIPGCYLANGDPIVFVSFASLLFVETVIVILTVYKGFQLTHQSKSPLLLTLYRDGIVFYLCLLRMSFTEYDSIIPAAILMMTSAL</sequence>
<feature type="transmembrane region" description="Helical" evidence="1">
    <location>
        <begin position="139"/>
        <end position="160"/>
    </location>
</feature>
<dbReference type="InParanoid" id="W4KCP6"/>
<dbReference type="EMBL" id="KI925457">
    <property type="protein sequence ID" value="ETW83514.1"/>
    <property type="molecule type" value="Genomic_DNA"/>
</dbReference>
<dbReference type="KEGG" id="hir:HETIRDRAFT_165796"/>
<dbReference type="InterPro" id="IPR045340">
    <property type="entry name" value="DUF6533"/>
</dbReference>
<proteinExistence type="predicted"/>
<keyword evidence="1" id="KW-0812">Transmembrane</keyword>
<dbReference type="GeneID" id="20668012"/>
<dbReference type="AlphaFoldDB" id="W4KCP6"/>
<keyword evidence="4" id="KW-1185">Reference proteome</keyword>
<keyword evidence="1" id="KW-0472">Membrane</keyword>
<reference evidence="3 4" key="1">
    <citation type="journal article" date="2012" name="New Phytol.">
        <title>Insight into trade-off between wood decay and parasitism from the genome of a fungal forest pathogen.</title>
        <authorList>
            <person name="Olson A."/>
            <person name="Aerts A."/>
            <person name="Asiegbu F."/>
            <person name="Belbahri L."/>
            <person name="Bouzid O."/>
            <person name="Broberg A."/>
            <person name="Canback B."/>
            <person name="Coutinho P.M."/>
            <person name="Cullen D."/>
            <person name="Dalman K."/>
            <person name="Deflorio G."/>
            <person name="van Diepen L.T."/>
            <person name="Dunand C."/>
            <person name="Duplessis S."/>
            <person name="Durling M."/>
            <person name="Gonthier P."/>
            <person name="Grimwood J."/>
            <person name="Fossdal C.G."/>
            <person name="Hansson D."/>
            <person name="Henrissat B."/>
            <person name="Hietala A."/>
            <person name="Himmelstrand K."/>
            <person name="Hoffmeister D."/>
            <person name="Hogberg N."/>
            <person name="James T.Y."/>
            <person name="Karlsson M."/>
            <person name="Kohler A."/>
            <person name="Kues U."/>
            <person name="Lee Y.H."/>
            <person name="Lin Y.C."/>
            <person name="Lind M."/>
            <person name="Lindquist E."/>
            <person name="Lombard V."/>
            <person name="Lucas S."/>
            <person name="Lunden K."/>
            <person name="Morin E."/>
            <person name="Murat C."/>
            <person name="Park J."/>
            <person name="Raffaello T."/>
            <person name="Rouze P."/>
            <person name="Salamov A."/>
            <person name="Schmutz J."/>
            <person name="Solheim H."/>
            <person name="Stahlberg J."/>
            <person name="Velez H."/>
            <person name="de Vries R.P."/>
            <person name="Wiebenga A."/>
            <person name="Woodward S."/>
            <person name="Yakovlev I."/>
            <person name="Garbelotto M."/>
            <person name="Martin F."/>
            <person name="Grigoriev I.V."/>
            <person name="Stenlid J."/>
        </authorList>
    </citation>
    <scope>NUCLEOTIDE SEQUENCE [LARGE SCALE GENOMIC DNA]</scope>
    <source>
        <strain evidence="3 4">TC 32-1</strain>
    </source>
</reference>
<protein>
    <recommendedName>
        <fullName evidence="2">DUF6533 domain-containing protein</fullName>
    </recommendedName>
</protein>
<dbReference type="Pfam" id="PF20151">
    <property type="entry name" value="DUF6533"/>
    <property type="match status" value="1"/>
</dbReference>
<gene>
    <name evidence="3" type="ORF">HETIRDRAFT_165796</name>
</gene>
<organism evidence="3 4">
    <name type="scientific">Heterobasidion irregulare (strain TC 32-1)</name>
    <dbReference type="NCBI Taxonomy" id="747525"/>
    <lineage>
        <taxon>Eukaryota</taxon>
        <taxon>Fungi</taxon>
        <taxon>Dikarya</taxon>
        <taxon>Basidiomycota</taxon>
        <taxon>Agaricomycotina</taxon>
        <taxon>Agaricomycetes</taxon>
        <taxon>Russulales</taxon>
        <taxon>Bondarzewiaceae</taxon>
        <taxon>Heterobasidion</taxon>
        <taxon>Heterobasidion annosum species complex</taxon>
    </lineage>
</organism>
<evidence type="ECO:0000313" key="3">
    <source>
        <dbReference type="EMBL" id="ETW83514.1"/>
    </source>
</evidence>
<name>W4KCP6_HETIT</name>
<feature type="domain" description="DUF6533" evidence="2">
    <location>
        <begin position="16"/>
        <end position="61"/>
    </location>
</feature>
<dbReference type="HOGENOM" id="CLU_035509_11_4_1"/>
<evidence type="ECO:0000313" key="4">
    <source>
        <dbReference type="Proteomes" id="UP000030671"/>
    </source>
</evidence>
<feature type="transmembrane region" description="Helical" evidence="1">
    <location>
        <begin position="92"/>
        <end position="112"/>
    </location>
</feature>